<keyword evidence="4" id="KW-0472">Membrane</keyword>
<evidence type="ECO:0000256" key="4">
    <source>
        <dbReference type="ARBA" id="ARBA00023136"/>
    </source>
</evidence>
<comment type="caution">
    <text evidence="6">The sequence shown here is derived from an EMBL/GenBank/DDBJ whole genome shotgun (WGS) entry which is preliminary data.</text>
</comment>
<evidence type="ECO:0000256" key="2">
    <source>
        <dbReference type="ARBA" id="ARBA00022692"/>
    </source>
</evidence>
<dbReference type="EMBL" id="JXLN01011121">
    <property type="protein sequence ID" value="KPM06808.1"/>
    <property type="molecule type" value="Genomic_DNA"/>
</dbReference>
<dbReference type="VEuPathDB" id="VectorBase:SSCA010159"/>
<dbReference type="AlphaFoldDB" id="A0A132A771"/>
<dbReference type="InterPro" id="IPR036513">
    <property type="entry name" value="STAS_dom_sf"/>
</dbReference>
<dbReference type="Pfam" id="PF00916">
    <property type="entry name" value="Sulfate_transp"/>
    <property type="match status" value="1"/>
</dbReference>
<organism evidence="6 7">
    <name type="scientific">Sarcoptes scabiei</name>
    <name type="common">Itch mite</name>
    <name type="synonym">Acarus scabiei</name>
    <dbReference type="NCBI Taxonomy" id="52283"/>
    <lineage>
        <taxon>Eukaryota</taxon>
        <taxon>Metazoa</taxon>
        <taxon>Ecdysozoa</taxon>
        <taxon>Arthropoda</taxon>
        <taxon>Chelicerata</taxon>
        <taxon>Arachnida</taxon>
        <taxon>Acari</taxon>
        <taxon>Acariformes</taxon>
        <taxon>Sarcoptiformes</taxon>
        <taxon>Astigmata</taxon>
        <taxon>Psoroptidia</taxon>
        <taxon>Sarcoptoidea</taxon>
        <taxon>Sarcoptidae</taxon>
        <taxon>Sarcoptinae</taxon>
        <taxon>Sarcoptes</taxon>
    </lineage>
</organism>
<dbReference type="GO" id="GO:0055085">
    <property type="term" value="P:transmembrane transport"/>
    <property type="evidence" value="ECO:0007669"/>
    <property type="project" value="InterPro"/>
</dbReference>
<gene>
    <name evidence="6" type="ORF">QR98_0052870</name>
</gene>
<dbReference type="InterPro" id="IPR011547">
    <property type="entry name" value="SLC26A/SulP_dom"/>
</dbReference>
<feature type="domain" description="SLC26A/SulP transporter" evidence="5">
    <location>
        <begin position="45"/>
        <end position="450"/>
    </location>
</feature>
<evidence type="ECO:0000259" key="5">
    <source>
        <dbReference type="Pfam" id="PF00916"/>
    </source>
</evidence>
<keyword evidence="3" id="KW-1133">Transmembrane helix</keyword>
<evidence type="ECO:0000313" key="6">
    <source>
        <dbReference type="EMBL" id="KPM06808.1"/>
    </source>
</evidence>
<protein>
    <submittedName>
        <fullName evidence="6">Sodium-independent sulfate anion transporter-like protein</fullName>
    </submittedName>
</protein>
<dbReference type="GO" id="GO:0016020">
    <property type="term" value="C:membrane"/>
    <property type="evidence" value="ECO:0007669"/>
    <property type="project" value="UniProtKB-SubCell"/>
</dbReference>
<comment type="subcellular location">
    <subcellularLocation>
        <location evidence="1">Membrane</location>
        <topology evidence="1">Multi-pass membrane protein</topology>
    </subcellularLocation>
</comment>
<dbReference type="Gene3D" id="3.30.750.24">
    <property type="entry name" value="STAS domain"/>
    <property type="match status" value="1"/>
</dbReference>
<dbReference type="Proteomes" id="UP000616769">
    <property type="component" value="Unassembled WGS sequence"/>
</dbReference>
<evidence type="ECO:0000256" key="1">
    <source>
        <dbReference type="ARBA" id="ARBA00004141"/>
    </source>
</evidence>
<accession>A0A132A771</accession>
<name>A0A132A771_SARSC</name>
<evidence type="ECO:0000256" key="3">
    <source>
        <dbReference type="ARBA" id="ARBA00022989"/>
    </source>
</evidence>
<evidence type="ECO:0000313" key="7">
    <source>
        <dbReference type="Proteomes" id="UP000616769"/>
    </source>
</evidence>
<proteinExistence type="predicted"/>
<dbReference type="InterPro" id="IPR001902">
    <property type="entry name" value="SLC26A/SulP_fam"/>
</dbReference>
<dbReference type="OrthoDB" id="288203at2759"/>
<reference evidence="6 7" key="1">
    <citation type="journal article" date="2015" name="Parasit. Vectors">
        <title>Draft genome of the scabies mite.</title>
        <authorList>
            <person name="Rider S.D.Jr."/>
            <person name="Morgan M.S."/>
            <person name="Arlian L.G."/>
        </authorList>
    </citation>
    <scope>NUCLEOTIDE SEQUENCE [LARGE SCALE GENOMIC DNA]</scope>
    <source>
        <strain evidence="6">Arlian Lab</strain>
    </source>
</reference>
<sequence length="632" mass="69964">MFIEPEDPTFQSCCFWIKNRYFTRRKLYRLLPPLTWIPSYSIEDLKGDIVSGISVAFTIVPQGLALASLAGLPPQYGLYTSFMGCFVYSIFGSCKDMAVGPTSILAMIILPYVIIGGPQYSIVLAFFAGCLQLLAGILNLGFIVDFISFPVITAFSLAASISISASQLKGFFGLNYSASRLPEIFANFFAQINQMNLCDVVLGALSLLFLLPFQLLKDYRFPDSLQWRQIPLSRLLNSILNLLVIGRNALVLFIGSTIAIYYGQTSDENGSVTGNIFTLTRPITPGLPKVQSPRFQVVNETSGEVIKPFSEIYEDIGTGIYVVSLVGLMESVAVANAFKSHKSIKMDATQEMIALGISNILGSFFGAFPATGSFSRSAVNHNSGVRTPFGGVITGSLVLLALSVLSGYFQHIPETVLATIIITSVIFMAHPSDCYLIWKTSKIDLLPYLVTLSSSLFIGLEFGILIGIGVSLMVLLYHMARPHVFTIMKVTPQNYPFLYVKPDRSIFFSSIDYLQIKIFQALNRTQHKNRIARRKIVVLDGEHMFRSDSTFALGMKNMVNHLKFDNITLIFYRLRRQVFRAIVGVSMHPTQFHNSTPTSHPLITSPLPILNLNGLPRSLEESNLVPLVKVPV</sequence>
<keyword evidence="2" id="KW-0812">Transmembrane</keyword>
<dbReference type="PANTHER" id="PTHR11814">
    <property type="entry name" value="SULFATE TRANSPORTER"/>
    <property type="match status" value="1"/>
</dbReference>